<evidence type="ECO:0000313" key="2">
    <source>
        <dbReference type="Proteomes" id="UP000593994"/>
    </source>
</evidence>
<proteinExistence type="predicted"/>
<protein>
    <recommendedName>
        <fullName evidence="3">Glycosyltransferase</fullName>
    </recommendedName>
</protein>
<dbReference type="Proteomes" id="UP000593994">
    <property type="component" value="Chromosome"/>
</dbReference>
<dbReference type="EMBL" id="CP054492">
    <property type="protein sequence ID" value="QOY52686.1"/>
    <property type="molecule type" value="Genomic_DNA"/>
</dbReference>
<reference evidence="1 2" key="1">
    <citation type="submission" date="2020-05" db="EMBL/GenBank/DDBJ databases">
        <title>Sulfurimonas marisnigri, sp. nov., and Sulfurimonas baltica, sp. nov., manganese oxide reducing chemolithoautotrophs of the class Epsilonproteobacteria isolated from the pelagic redoxclines of the Black and Baltic Seas and emended description of the genus Sulfurimonas.</title>
        <authorList>
            <person name="Henkel J.V."/>
            <person name="Laudan C."/>
            <person name="Werner J."/>
            <person name="Neu T."/>
            <person name="Plewe S."/>
            <person name="Sproer C."/>
            <person name="Bunk B."/>
            <person name="Schulz-Vogt H.N."/>
        </authorList>
    </citation>
    <scope>NUCLEOTIDE SEQUENCE [LARGE SCALE GENOMIC DNA]</scope>
    <source>
        <strain evidence="1 2">GD2</strain>
    </source>
</reference>
<sequence length="354" mass="40949">MKTIYHFGSLAGWPYTLAKGFRDKGYDSINVLPSNNDAGGVTKSRKDKKSNRQLPYDKVIYNINDSKIKKLLKSFLFVFEVMKKGSVIHYHGGSILPRDLDTYVFKLFKIPMVKSWGGGDARIISEAANLNPYFYRYEEPLKDKRIRAMLKRLSENGVKIATDPEMATYSRPYFEEIYTFRAPMSFDTIKCIYPDVNNKKPVFLHIPTHQFVKGTVHIKNAFTKLEKEGLEFEFKFLEPNLTQEQVRDEISKCDVYVDELRVGSYGVTAMEALASGKPTMTFIREDLVDKFPSELPFVNTNPDTIYNNLKDLIINPDKRYEIGKKSREYVENYHDVDVVVDDMIKLYRELGAKI</sequence>
<accession>A0A7S7LWJ8</accession>
<dbReference type="AlphaFoldDB" id="A0A7S7LWJ8"/>
<organism evidence="1 2">
    <name type="scientific">Candidatus Sulfurimonas baltica</name>
    <dbReference type="NCBI Taxonomy" id="2740404"/>
    <lineage>
        <taxon>Bacteria</taxon>
        <taxon>Pseudomonadati</taxon>
        <taxon>Campylobacterota</taxon>
        <taxon>Epsilonproteobacteria</taxon>
        <taxon>Campylobacterales</taxon>
        <taxon>Sulfurimonadaceae</taxon>
        <taxon>Sulfurimonas</taxon>
    </lineage>
</organism>
<evidence type="ECO:0000313" key="1">
    <source>
        <dbReference type="EMBL" id="QOY52686.1"/>
    </source>
</evidence>
<gene>
    <name evidence="1" type="ORF">HUE88_03065</name>
</gene>
<dbReference type="KEGG" id="sbal:HUE88_03065"/>
<evidence type="ECO:0008006" key="3">
    <source>
        <dbReference type="Google" id="ProtNLM"/>
    </source>
</evidence>
<name>A0A7S7LWJ8_9BACT</name>
<dbReference type="SUPFAM" id="SSF53756">
    <property type="entry name" value="UDP-Glycosyltransferase/glycogen phosphorylase"/>
    <property type="match status" value="1"/>
</dbReference>
<dbReference type="RefSeq" id="WP_194370954.1">
    <property type="nucleotide sequence ID" value="NZ_CP054492.1"/>
</dbReference>
<dbReference type="Gene3D" id="3.40.50.2000">
    <property type="entry name" value="Glycogen Phosphorylase B"/>
    <property type="match status" value="1"/>
</dbReference>
<keyword evidence="2" id="KW-1185">Reference proteome</keyword>